<dbReference type="Gene3D" id="3.40.50.1000">
    <property type="entry name" value="HAD superfamily/HAD-like"/>
    <property type="match status" value="2"/>
</dbReference>
<dbReference type="NCBIfam" id="TIGR01460">
    <property type="entry name" value="HAD-SF-IIA"/>
    <property type="match status" value="1"/>
</dbReference>
<dbReference type="GO" id="GO:0046474">
    <property type="term" value="P:glycerophospholipid biosynthetic process"/>
    <property type="evidence" value="ECO:0007669"/>
    <property type="project" value="TreeGrafter"/>
</dbReference>
<evidence type="ECO:0000313" key="4">
    <source>
        <dbReference type="EMBL" id="GCB80636.1"/>
    </source>
</evidence>
<accession>A0A401Q5H0</accession>
<dbReference type="AlphaFoldDB" id="A0A401Q5H0"/>
<evidence type="ECO:0000256" key="3">
    <source>
        <dbReference type="ARBA" id="ARBA00069384"/>
    </source>
</evidence>
<dbReference type="PANTHER" id="PTHR14269">
    <property type="entry name" value="CDP-DIACYLGLYCEROL--GLYCEROL-3-PHOSPHATE 3-PHOSPHATIDYLTRANSFERASE-RELATED"/>
    <property type="match status" value="1"/>
</dbReference>
<dbReference type="InterPro" id="IPR023214">
    <property type="entry name" value="HAD_sf"/>
</dbReference>
<dbReference type="NCBIfam" id="TIGR01456">
    <property type="entry name" value="CECR5"/>
    <property type="match status" value="1"/>
</dbReference>
<keyword evidence="2" id="KW-0732">Signal</keyword>
<dbReference type="OrthoDB" id="10251048at2759"/>
<evidence type="ECO:0000256" key="2">
    <source>
        <dbReference type="ARBA" id="ARBA00022729"/>
    </source>
</evidence>
<gene>
    <name evidence="4" type="ORF">scyTo_0016291</name>
</gene>
<comment type="caution">
    <text evidence="4">The sequence shown here is derived from an EMBL/GenBank/DDBJ whole genome shotgun (WGS) entry which is preliminary data.</text>
</comment>
<dbReference type="InterPro" id="IPR050324">
    <property type="entry name" value="CDP-alcohol_PTase-I"/>
</dbReference>
<dbReference type="FunFam" id="3.40.50.1000:FF:000081">
    <property type="entry name" value="Haloacid dehalogenase like hydrolase domain containing 5"/>
    <property type="match status" value="1"/>
</dbReference>
<name>A0A401Q5H0_SCYTO</name>
<dbReference type="InterPro" id="IPR006357">
    <property type="entry name" value="HAD-SF_hydro_IIA"/>
</dbReference>
<dbReference type="GO" id="GO:0005739">
    <property type="term" value="C:mitochondrion"/>
    <property type="evidence" value="ECO:0007669"/>
    <property type="project" value="TreeGrafter"/>
</dbReference>
<keyword evidence="5" id="KW-1185">Reference proteome</keyword>
<dbReference type="Proteomes" id="UP000288216">
    <property type="component" value="Unassembled WGS sequence"/>
</dbReference>
<dbReference type="Pfam" id="PF13344">
    <property type="entry name" value="Hydrolase_6"/>
    <property type="match status" value="1"/>
</dbReference>
<dbReference type="PANTHER" id="PTHR14269:SF43">
    <property type="entry name" value="HALOACID DEHALOGENASE-LIKE HYDROLASE DOMAIN-CONTAINING 5"/>
    <property type="match status" value="1"/>
</dbReference>
<evidence type="ECO:0000313" key="5">
    <source>
        <dbReference type="Proteomes" id="UP000288216"/>
    </source>
</evidence>
<dbReference type="SUPFAM" id="SSF56784">
    <property type="entry name" value="HAD-like"/>
    <property type="match status" value="1"/>
</dbReference>
<dbReference type="InterPro" id="IPR036412">
    <property type="entry name" value="HAD-like_sf"/>
</dbReference>
<protein>
    <recommendedName>
        <fullName evidence="3">Haloacid dehalogenase-like hydrolase domain-containing 5</fullName>
    </recommendedName>
</protein>
<comment type="similarity">
    <text evidence="1">Belongs to the HAD-like hydrolase superfamily.</text>
</comment>
<dbReference type="STRING" id="75743.A0A401Q5H0"/>
<reference evidence="4 5" key="1">
    <citation type="journal article" date="2018" name="Nat. Ecol. Evol.">
        <title>Shark genomes provide insights into elasmobranch evolution and the origin of vertebrates.</title>
        <authorList>
            <person name="Hara Y"/>
            <person name="Yamaguchi K"/>
            <person name="Onimaru K"/>
            <person name="Kadota M"/>
            <person name="Koyanagi M"/>
            <person name="Keeley SD"/>
            <person name="Tatsumi K"/>
            <person name="Tanaka K"/>
            <person name="Motone F"/>
            <person name="Kageyama Y"/>
            <person name="Nozu R"/>
            <person name="Adachi N"/>
            <person name="Nishimura O"/>
            <person name="Nakagawa R"/>
            <person name="Tanegashima C"/>
            <person name="Kiyatake I"/>
            <person name="Matsumoto R"/>
            <person name="Murakumo K"/>
            <person name="Nishida K"/>
            <person name="Terakita A"/>
            <person name="Kuratani S"/>
            <person name="Sato K"/>
            <person name="Hyodo S Kuraku.S."/>
        </authorList>
    </citation>
    <scope>NUCLEOTIDE SEQUENCE [LARGE SCALE GENOMIC DNA]</scope>
</reference>
<evidence type="ECO:0000256" key="1">
    <source>
        <dbReference type="ARBA" id="ARBA00007958"/>
    </source>
</evidence>
<dbReference type="OMA" id="WPFHDLT"/>
<organism evidence="4 5">
    <name type="scientific">Scyliorhinus torazame</name>
    <name type="common">Cloudy catshark</name>
    <name type="synonym">Catulus torazame</name>
    <dbReference type="NCBI Taxonomy" id="75743"/>
    <lineage>
        <taxon>Eukaryota</taxon>
        <taxon>Metazoa</taxon>
        <taxon>Chordata</taxon>
        <taxon>Craniata</taxon>
        <taxon>Vertebrata</taxon>
        <taxon>Chondrichthyes</taxon>
        <taxon>Elasmobranchii</taxon>
        <taxon>Galeomorphii</taxon>
        <taxon>Galeoidea</taxon>
        <taxon>Carcharhiniformes</taxon>
        <taxon>Scyliorhinidae</taxon>
        <taxon>Scyliorhinus</taxon>
    </lineage>
</organism>
<sequence>MGDFAPMIMQLFYTQPCFGLLVDIDGVLVRGKTPIPAARKAFKKLMNMKGEFLVPVVFVTNSGNCVRQTKADQLTQVLGVPISQDQVMMAHSPLRMFKHYHDKCVLVSGQGPVMDIAKSIGFTHIITMEMLREAFPLLDMMDHDRKPALSSPKPVKFPNIEAIILFCEPMQWETHLQLIIDVLLTAGNPDCIPRQLLYPHIPVVACNMDLMWVAEGKTPRFGHGIFVLCLENIYKKITGKVLKYELVLGKPSEITYHYAEYLIRAQAAERGWLKPIHTLYAIGDNPMTDIYGANLYNRYLEEESSAKGSRVQAKVAAGKQTATVPQDEDPDVIASEPTAGSVTCCKSVLVCTGVYTPPKDAILGHGELTTGAVFHGHRDITLDADLSDADYIVPDIDAAVDLIYKLEEYVPK</sequence>
<proteinExistence type="inferred from homology"/>
<dbReference type="InterPro" id="IPR006353">
    <property type="entry name" value="HAD-SF_hydro_IIA_CECR5"/>
</dbReference>
<dbReference type="EMBL" id="BFAA01009764">
    <property type="protein sequence ID" value="GCB80636.1"/>
    <property type="molecule type" value="Genomic_DNA"/>
</dbReference>